<dbReference type="GO" id="GO:0005524">
    <property type="term" value="F:ATP binding"/>
    <property type="evidence" value="ECO:0007669"/>
    <property type="project" value="UniProtKB-KW"/>
</dbReference>
<accession>A0A251VLT4</accession>
<organism evidence="2 3">
    <name type="scientific">Helianthus annuus</name>
    <name type="common">Common sunflower</name>
    <dbReference type="NCBI Taxonomy" id="4232"/>
    <lineage>
        <taxon>Eukaryota</taxon>
        <taxon>Viridiplantae</taxon>
        <taxon>Streptophyta</taxon>
        <taxon>Embryophyta</taxon>
        <taxon>Tracheophyta</taxon>
        <taxon>Spermatophyta</taxon>
        <taxon>Magnoliopsida</taxon>
        <taxon>eudicotyledons</taxon>
        <taxon>Gunneridae</taxon>
        <taxon>Pentapetalae</taxon>
        <taxon>asterids</taxon>
        <taxon>campanulids</taxon>
        <taxon>Asterales</taxon>
        <taxon>Asteraceae</taxon>
        <taxon>Asteroideae</taxon>
        <taxon>Heliantheae alliance</taxon>
        <taxon>Heliantheae</taxon>
        <taxon>Helianthus</taxon>
    </lineage>
</organism>
<dbReference type="InParanoid" id="A0A251VLT4"/>
<dbReference type="PANTHER" id="PTHR45863">
    <property type="entry name" value="SERINE/THREONINE-PROTEIN KINASE BSK5"/>
    <property type="match status" value="1"/>
</dbReference>
<reference evidence="1" key="3">
    <citation type="submission" date="2020-06" db="EMBL/GenBank/DDBJ databases">
        <title>Helianthus annuus Genome sequencing and assembly Release 2.</title>
        <authorList>
            <person name="Gouzy J."/>
            <person name="Langlade N."/>
            <person name="Munos S."/>
        </authorList>
    </citation>
    <scope>NUCLEOTIDE SEQUENCE</scope>
    <source>
        <tissue evidence="1">Leaves</tissue>
    </source>
</reference>
<dbReference type="GO" id="GO:0012505">
    <property type="term" value="C:endomembrane system"/>
    <property type="evidence" value="ECO:0007669"/>
    <property type="project" value="UniProtKB-SubCell"/>
</dbReference>
<dbReference type="Gramene" id="mRNA:HanXRQr2_Chr01g0009551">
    <property type="protein sequence ID" value="mRNA:HanXRQr2_Chr01g0009551"/>
    <property type="gene ID" value="HanXRQr2_Chr01g0009551"/>
</dbReference>
<dbReference type="PANTHER" id="PTHR45863:SF51">
    <property type="entry name" value="TRANSFERASE, PROTEIN KINASE RLK-PELLE-RLCK-XII-1 FAMILY"/>
    <property type="match status" value="1"/>
</dbReference>
<proteinExistence type="predicted"/>
<dbReference type="GO" id="GO:0009742">
    <property type="term" value="P:brassinosteroid mediated signaling pathway"/>
    <property type="evidence" value="ECO:0007669"/>
    <property type="project" value="InterPro"/>
</dbReference>
<evidence type="ECO:0000313" key="2">
    <source>
        <dbReference type="EMBL" id="OTG36319.1"/>
    </source>
</evidence>
<protein>
    <submittedName>
        <fullName evidence="2">Uncharacterized protein</fullName>
    </submittedName>
</protein>
<evidence type="ECO:0000313" key="1">
    <source>
        <dbReference type="EMBL" id="KAF5821077.1"/>
    </source>
</evidence>
<reference evidence="2" key="2">
    <citation type="submission" date="2017-02" db="EMBL/GenBank/DDBJ databases">
        <title>Sunflower complete genome.</title>
        <authorList>
            <person name="Langlade N."/>
            <person name="Munos S."/>
        </authorList>
    </citation>
    <scope>NUCLEOTIDE SEQUENCE [LARGE SCALE GENOMIC DNA]</scope>
    <source>
        <tissue evidence="2">Leaves</tissue>
    </source>
</reference>
<dbReference type="EMBL" id="CM007890">
    <property type="protein sequence ID" value="OTG36319.1"/>
    <property type="molecule type" value="Genomic_DNA"/>
</dbReference>
<keyword evidence="3" id="KW-1185">Reference proteome</keyword>
<evidence type="ECO:0000313" key="3">
    <source>
        <dbReference type="Proteomes" id="UP000215914"/>
    </source>
</evidence>
<dbReference type="STRING" id="4232.A0A251VLT4"/>
<name>A0A251VLT4_HELAN</name>
<dbReference type="EMBL" id="MNCJ02000316">
    <property type="protein sequence ID" value="KAF5821077.1"/>
    <property type="molecule type" value="Genomic_DNA"/>
</dbReference>
<reference evidence="1 3" key="1">
    <citation type="journal article" date="2017" name="Nature">
        <title>The sunflower genome provides insights into oil metabolism, flowering and Asterid evolution.</title>
        <authorList>
            <person name="Badouin H."/>
            <person name="Gouzy J."/>
            <person name="Grassa C.J."/>
            <person name="Murat F."/>
            <person name="Staton S.E."/>
            <person name="Cottret L."/>
            <person name="Lelandais-Briere C."/>
            <person name="Owens G.L."/>
            <person name="Carrere S."/>
            <person name="Mayjonade B."/>
            <person name="Legrand L."/>
            <person name="Gill N."/>
            <person name="Kane N.C."/>
            <person name="Bowers J.E."/>
            <person name="Hubner S."/>
            <person name="Bellec A."/>
            <person name="Berard A."/>
            <person name="Berges H."/>
            <person name="Blanchet N."/>
            <person name="Boniface M.C."/>
            <person name="Brunel D."/>
            <person name="Catrice O."/>
            <person name="Chaidir N."/>
            <person name="Claudel C."/>
            <person name="Donnadieu C."/>
            <person name="Faraut T."/>
            <person name="Fievet G."/>
            <person name="Helmstetter N."/>
            <person name="King M."/>
            <person name="Knapp S.J."/>
            <person name="Lai Z."/>
            <person name="Le Paslier M.C."/>
            <person name="Lippi Y."/>
            <person name="Lorenzon L."/>
            <person name="Mandel J.R."/>
            <person name="Marage G."/>
            <person name="Marchand G."/>
            <person name="Marquand E."/>
            <person name="Bret-Mestries E."/>
            <person name="Morien E."/>
            <person name="Nambeesan S."/>
            <person name="Nguyen T."/>
            <person name="Pegot-Espagnet P."/>
            <person name="Pouilly N."/>
            <person name="Raftis F."/>
            <person name="Sallet E."/>
            <person name="Schiex T."/>
            <person name="Thomas J."/>
            <person name="Vandecasteele C."/>
            <person name="Vares D."/>
            <person name="Vear F."/>
            <person name="Vautrin S."/>
            <person name="Crespi M."/>
            <person name="Mangin B."/>
            <person name="Burke J.M."/>
            <person name="Salse J."/>
            <person name="Munos S."/>
            <person name="Vincourt P."/>
            <person name="Rieseberg L.H."/>
            <person name="Langlade N.B."/>
        </authorList>
    </citation>
    <scope>NUCLEOTIDE SEQUENCE [LARGE SCALE GENOMIC DNA]</scope>
    <source>
        <strain evidence="3">cv. SF193</strain>
        <tissue evidence="1">Leaves</tissue>
    </source>
</reference>
<gene>
    <name evidence="2" type="ORF">HannXRQ_Chr01g0006311</name>
    <name evidence="1" type="ORF">HanXRQr2_Chr01g0009551</name>
</gene>
<dbReference type="InterPro" id="IPR045845">
    <property type="entry name" value="BSK"/>
</dbReference>
<dbReference type="Proteomes" id="UP000215914">
    <property type="component" value="Chromosome 1"/>
</dbReference>
<sequence length="84" mass="9288">MLTDFCLEGQFSTDDGTELIRLASRCLQYQPRECPNPRSLVSALIPLQKNQGAISCINGYPTSVRHASNGSRRKKCFGTVGVQR</sequence>
<dbReference type="GO" id="GO:0004672">
    <property type="term" value="F:protein kinase activity"/>
    <property type="evidence" value="ECO:0007669"/>
    <property type="project" value="InterPro"/>
</dbReference>
<dbReference type="AlphaFoldDB" id="A0A251VLT4"/>